<organism evidence="1 2">
    <name type="scientific">Streptomyces rubellomurinus (strain ATCC 31215)</name>
    <dbReference type="NCBI Taxonomy" id="359131"/>
    <lineage>
        <taxon>Bacteria</taxon>
        <taxon>Bacillati</taxon>
        <taxon>Actinomycetota</taxon>
        <taxon>Actinomycetes</taxon>
        <taxon>Kitasatosporales</taxon>
        <taxon>Streptomycetaceae</taxon>
        <taxon>Streptomyces</taxon>
    </lineage>
</organism>
<comment type="caution">
    <text evidence="1">The sequence shown here is derived from an EMBL/GenBank/DDBJ whole genome shotgun (WGS) entry which is preliminary data.</text>
</comment>
<dbReference type="AlphaFoldDB" id="A0A0F2TMR8"/>
<dbReference type="EMBL" id="JZKH01000001">
    <property type="protein sequence ID" value="KJS63811.1"/>
    <property type="molecule type" value="Genomic_DNA"/>
</dbReference>
<keyword evidence="2" id="KW-1185">Reference proteome</keyword>
<gene>
    <name evidence="1" type="ORF">VM95_00810</name>
</gene>
<proteinExistence type="predicted"/>
<reference evidence="1 2" key="1">
    <citation type="submission" date="2015-02" db="EMBL/GenBank/DDBJ databases">
        <authorList>
            <person name="Ju K.-S."/>
            <person name="Doroghazi J.R."/>
            <person name="Metcalf W."/>
        </authorList>
    </citation>
    <scope>NUCLEOTIDE SEQUENCE [LARGE SCALE GENOMIC DNA]</scope>
    <source>
        <strain evidence="1 2">ATCC 31215</strain>
    </source>
</reference>
<protein>
    <submittedName>
        <fullName evidence="1">Uncharacterized protein</fullName>
    </submittedName>
</protein>
<evidence type="ECO:0000313" key="1">
    <source>
        <dbReference type="EMBL" id="KJS63811.1"/>
    </source>
</evidence>
<name>A0A0F2TMR8_STRR3</name>
<sequence length="81" mass="8021">MCFEFGGQVPAFDGGCHVEASFEAEKELATPFLVGHGPGVGKGLAGLDLDPGGGALWQGSEAAALVNQGLEASAYSSSPPG</sequence>
<accession>A0A0F2TMR8</accession>
<evidence type="ECO:0000313" key="2">
    <source>
        <dbReference type="Proteomes" id="UP000033699"/>
    </source>
</evidence>
<dbReference type="Proteomes" id="UP000033699">
    <property type="component" value="Unassembled WGS sequence"/>
</dbReference>